<reference evidence="1" key="1">
    <citation type="journal article" date="2023" name="Mol. Phylogenet. Evol.">
        <title>Genome-scale phylogeny and comparative genomics of the fungal order Sordariales.</title>
        <authorList>
            <person name="Hensen N."/>
            <person name="Bonometti L."/>
            <person name="Westerberg I."/>
            <person name="Brannstrom I.O."/>
            <person name="Guillou S."/>
            <person name="Cros-Aarteil S."/>
            <person name="Calhoun S."/>
            <person name="Haridas S."/>
            <person name="Kuo A."/>
            <person name="Mondo S."/>
            <person name="Pangilinan J."/>
            <person name="Riley R."/>
            <person name="LaButti K."/>
            <person name="Andreopoulos B."/>
            <person name="Lipzen A."/>
            <person name="Chen C."/>
            <person name="Yan M."/>
            <person name="Daum C."/>
            <person name="Ng V."/>
            <person name="Clum A."/>
            <person name="Steindorff A."/>
            <person name="Ohm R.A."/>
            <person name="Martin F."/>
            <person name="Silar P."/>
            <person name="Natvig D.O."/>
            <person name="Lalanne C."/>
            <person name="Gautier V."/>
            <person name="Ament-Velasquez S.L."/>
            <person name="Kruys A."/>
            <person name="Hutchinson M.I."/>
            <person name="Powell A.J."/>
            <person name="Barry K."/>
            <person name="Miller A.N."/>
            <person name="Grigoriev I.V."/>
            <person name="Debuchy R."/>
            <person name="Gladieux P."/>
            <person name="Hiltunen Thoren M."/>
            <person name="Johannesson H."/>
        </authorList>
    </citation>
    <scope>NUCLEOTIDE SEQUENCE</scope>
    <source>
        <strain evidence="1">CBS 731.68</strain>
    </source>
</reference>
<evidence type="ECO:0000313" key="1">
    <source>
        <dbReference type="EMBL" id="KAK4128973.1"/>
    </source>
</evidence>
<organism evidence="1 2">
    <name type="scientific">Parathielavia appendiculata</name>
    <dbReference type="NCBI Taxonomy" id="2587402"/>
    <lineage>
        <taxon>Eukaryota</taxon>
        <taxon>Fungi</taxon>
        <taxon>Dikarya</taxon>
        <taxon>Ascomycota</taxon>
        <taxon>Pezizomycotina</taxon>
        <taxon>Sordariomycetes</taxon>
        <taxon>Sordariomycetidae</taxon>
        <taxon>Sordariales</taxon>
        <taxon>Chaetomiaceae</taxon>
        <taxon>Parathielavia</taxon>
    </lineage>
</organism>
<name>A0AAN6U9R6_9PEZI</name>
<dbReference type="Proteomes" id="UP001302602">
    <property type="component" value="Unassembled WGS sequence"/>
</dbReference>
<evidence type="ECO:0000313" key="2">
    <source>
        <dbReference type="Proteomes" id="UP001302602"/>
    </source>
</evidence>
<reference evidence="1" key="2">
    <citation type="submission" date="2023-05" db="EMBL/GenBank/DDBJ databases">
        <authorList>
            <consortium name="Lawrence Berkeley National Laboratory"/>
            <person name="Steindorff A."/>
            <person name="Hensen N."/>
            <person name="Bonometti L."/>
            <person name="Westerberg I."/>
            <person name="Brannstrom I.O."/>
            <person name="Guillou S."/>
            <person name="Cros-Aarteil S."/>
            <person name="Calhoun S."/>
            <person name="Haridas S."/>
            <person name="Kuo A."/>
            <person name="Mondo S."/>
            <person name="Pangilinan J."/>
            <person name="Riley R."/>
            <person name="Labutti K."/>
            <person name="Andreopoulos B."/>
            <person name="Lipzen A."/>
            <person name="Chen C."/>
            <person name="Yanf M."/>
            <person name="Daum C."/>
            <person name="Ng V."/>
            <person name="Clum A."/>
            <person name="Ohm R."/>
            <person name="Martin F."/>
            <person name="Silar P."/>
            <person name="Natvig D."/>
            <person name="Lalanne C."/>
            <person name="Gautier V."/>
            <person name="Ament-Velasquez S.L."/>
            <person name="Kruys A."/>
            <person name="Hutchinson M.I."/>
            <person name="Powell A.J."/>
            <person name="Barry K."/>
            <person name="Miller A.N."/>
            <person name="Grigoriev I.V."/>
            <person name="Debuchy R."/>
            <person name="Gladieux P."/>
            <person name="Thoren M.H."/>
            <person name="Johannesson H."/>
        </authorList>
    </citation>
    <scope>NUCLEOTIDE SEQUENCE</scope>
    <source>
        <strain evidence="1">CBS 731.68</strain>
    </source>
</reference>
<dbReference type="RefSeq" id="XP_062652744.1">
    <property type="nucleotide sequence ID" value="XM_062791784.1"/>
</dbReference>
<proteinExistence type="predicted"/>
<gene>
    <name evidence="1" type="ORF">N657DRAFT_639509</name>
</gene>
<dbReference type="GeneID" id="87828553"/>
<keyword evidence="2" id="KW-1185">Reference proteome</keyword>
<dbReference type="EMBL" id="MU853223">
    <property type="protein sequence ID" value="KAK4128973.1"/>
    <property type="molecule type" value="Genomic_DNA"/>
</dbReference>
<sequence length="278" mass="31599">MAASVLKIYPKLQATDPSRPSLADLPLEIVLMIIEDLLDSAQIIIIGTSGEEKESPRTGRMEQEFTFHPPPLHKLSAVFRLFRHMYRRSRLTLWGAHPHPSSRSYDVNKTRDIFYVESVSRRRRRRVPPQIKFQVGLRLPCGVFAGANRIATELSFLDINPFSPILTLRFPLNARPNCKEILFLYPVSGLEKANMSLTLMRPTGEDVRVWTMVNGRRIWSCGMCQKFLITFARDTSGSDVSTHGVGAVMVDERMLGGPHVSHEVFVMIPSRWPGMIRL</sequence>
<comment type="caution">
    <text evidence="1">The sequence shown here is derived from an EMBL/GenBank/DDBJ whole genome shotgun (WGS) entry which is preliminary data.</text>
</comment>
<dbReference type="AlphaFoldDB" id="A0AAN6U9R6"/>
<protein>
    <submittedName>
        <fullName evidence="1">Uncharacterized protein</fullName>
    </submittedName>
</protein>
<accession>A0AAN6U9R6</accession>